<accession>A0A175VSX7</accession>
<dbReference type="OrthoDB" id="4776573at2759"/>
<dbReference type="VEuPathDB" id="FungiDB:MMYC01_208456"/>
<sequence length="107" mass="12712">MQDRLINRTARYFRLPDSIRFMVMTYVLRHHNHNGKVIRMNSPVYLQPAWPINSKTGPALWSTDYFKSLEAVLFSLARYTSVCFAMRVEVLATLFIIRRFHVVYSRL</sequence>
<protein>
    <submittedName>
        <fullName evidence="1">Uncharacterized protein</fullName>
    </submittedName>
</protein>
<organism evidence="1 2">
    <name type="scientific">Madurella mycetomatis</name>
    <dbReference type="NCBI Taxonomy" id="100816"/>
    <lineage>
        <taxon>Eukaryota</taxon>
        <taxon>Fungi</taxon>
        <taxon>Dikarya</taxon>
        <taxon>Ascomycota</taxon>
        <taxon>Pezizomycotina</taxon>
        <taxon>Sordariomycetes</taxon>
        <taxon>Sordariomycetidae</taxon>
        <taxon>Sordariales</taxon>
        <taxon>Sordariales incertae sedis</taxon>
        <taxon>Madurella</taxon>
    </lineage>
</organism>
<evidence type="ECO:0000313" key="1">
    <source>
        <dbReference type="EMBL" id="KXX74618.1"/>
    </source>
</evidence>
<keyword evidence="2" id="KW-1185">Reference proteome</keyword>
<reference evidence="1 2" key="1">
    <citation type="journal article" date="2016" name="Genome Announc.">
        <title>Genome Sequence of Madurella mycetomatis mm55, Isolated from a Human Mycetoma Case in Sudan.</title>
        <authorList>
            <person name="Smit S."/>
            <person name="Derks M.F."/>
            <person name="Bervoets S."/>
            <person name="Fahal A."/>
            <person name="van Leeuwen W."/>
            <person name="van Belkum A."/>
            <person name="van de Sande W.W."/>
        </authorList>
    </citation>
    <scope>NUCLEOTIDE SEQUENCE [LARGE SCALE GENOMIC DNA]</scope>
    <source>
        <strain evidence="2">mm55</strain>
    </source>
</reference>
<gene>
    <name evidence="1" type="ORF">MMYC01_208456</name>
</gene>
<dbReference type="AlphaFoldDB" id="A0A175VSX7"/>
<dbReference type="STRING" id="100816.A0A175VSX7"/>
<proteinExistence type="predicted"/>
<name>A0A175VSX7_9PEZI</name>
<dbReference type="Proteomes" id="UP000078237">
    <property type="component" value="Unassembled WGS sequence"/>
</dbReference>
<evidence type="ECO:0000313" key="2">
    <source>
        <dbReference type="Proteomes" id="UP000078237"/>
    </source>
</evidence>
<dbReference type="EMBL" id="LCTW02000334">
    <property type="protein sequence ID" value="KXX74618.1"/>
    <property type="molecule type" value="Genomic_DNA"/>
</dbReference>
<comment type="caution">
    <text evidence="1">The sequence shown here is derived from an EMBL/GenBank/DDBJ whole genome shotgun (WGS) entry which is preliminary data.</text>
</comment>